<evidence type="ECO:0000313" key="1">
    <source>
        <dbReference type="EMBL" id="GGM01599.1"/>
    </source>
</evidence>
<evidence type="ECO:0008006" key="3">
    <source>
        <dbReference type="Google" id="ProtNLM"/>
    </source>
</evidence>
<name>A0A917SW53_9RHOB</name>
<evidence type="ECO:0000313" key="2">
    <source>
        <dbReference type="Proteomes" id="UP000649829"/>
    </source>
</evidence>
<reference evidence="1" key="1">
    <citation type="journal article" date="2014" name="Int. J. Syst. Evol. Microbiol.">
        <title>Complete genome sequence of Corynebacterium casei LMG S-19264T (=DSM 44701T), isolated from a smear-ripened cheese.</title>
        <authorList>
            <consortium name="US DOE Joint Genome Institute (JGI-PGF)"/>
            <person name="Walter F."/>
            <person name="Albersmeier A."/>
            <person name="Kalinowski J."/>
            <person name="Ruckert C."/>
        </authorList>
    </citation>
    <scope>NUCLEOTIDE SEQUENCE</scope>
    <source>
        <strain evidence="1">CGMCC 1.6293</strain>
    </source>
</reference>
<dbReference type="SUPFAM" id="SSF56281">
    <property type="entry name" value="Metallo-hydrolase/oxidoreductase"/>
    <property type="match status" value="1"/>
</dbReference>
<dbReference type="PANTHER" id="PTHR33835:SF1">
    <property type="entry name" value="METALLO-BETA-LACTAMASE DOMAIN-CONTAINING PROTEIN"/>
    <property type="match status" value="1"/>
</dbReference>
<organism evidence="1 2">
    <name type="scientific">Pseudooceanicola nanhaiensis</name>
    <dbReference type="NCBI Taxonomy" id="375761"/>
    <lineage>
        <taxon>Bacteria</taxon>
        <taxon>Pseudomonadati</taxon>
        <taxon>Pseudomonadota</taxon>
        <taxon>Alphaproteobacteria</taxon>
        <taxon>Rhodobacterales</taxon>
        <taxon>Paracoccaceae</taxon>
        <taxon>Pseudooceanicola</taxon>
    </lineage>
</organism>
<proteinExistence type="predicted"/>
<comment type="caution">
    <text evidence="1">The sequence shown here is derived from an EMBL/GenBank/DDBJ whole genome shotgun (WGS) entry which is preliminary data.</text>
</comment>
<dbReference type="RefSeq" id="WP_028287697.1">
    <property type="nucleotide sequence ID" value="NZ_BMLF01000002.1"/>
</dbReference>
<accession>A0A917SW53</accession>
<dbReference type="EMBL" id="BMLF01000002">
    <property type="protein sequence ID" value="GGM01599.1"/>
    <property type="molecule type" value="Genomic_DNA"/>
</dbReference>
<dbReference type="Pfam" id="PF14234">
    <property type="entry name" value="DUF4336"/>
    <property type="match status" value="1"/>
</dbReference>
<dbReference type="InterPro" id="IPR025638">
    <property type="entry name" value="DUF4336"/>
</dbReference>
<keyword evidence="2" id="KW-1185">Reference proteome</keyword>
<gene>
    <name evidence="1" type="ORF">GCM10011534_24320</name>
</gene>
<protein>
    <recommendedName>
        <fullName evidence="3">DUF4336 domain-containing protein</fullName>
    </recommendedName>
</protein>
<dbReference type="PANTHER" id="PTHR33835">
    <property type="entry name" value="YALI0C07656P"/>
    <property type="match status" value="1"/>
</dbReference>
<dbReference type="AlphaFoldDB" id="A0A917SW53"/>
<sequence length="228" mass="24680">MLTPFGPGLRTADGPEVEVFGFRYPTRMALIRLSDGRLMAWSPVRLTPGLRDAVEAFGPLARIVAPNALHHLSLGDWQAAFPAARLLAPPGLAAKRGDLRIDAQLGEAPDPAWAGEVDQVMIRTRITDEVVFFHRESATAIVTDLIQRVPAETLSGWRAVVARLDRMSGPEPQVPRKFRMAMTDRNAARAAVGRILDWPTQRLLIAHGAPVAVGGGAALRSAFGWLTG</sequence>
<reference evidence="1" key="2">
    <citation type="submission" date="2020-09" db="EMBL/GenBank/DDBJ databases">
        <authorList>
            <person name="Sun Q."/>
            <person name="Zhou Y."/>
        </authorList>
    </citation>
    <scope>NUCLEOTIDE SEQUENCE</scope>
    <source>
        <strain evidence="1">CGMCC 1.6293</strain>
    </source>
</reference>
<dbReference type="InterPro" id="IPR036866">
    <property type="entry name" value="RibonucZ/Hydroxyglut_hydro"/>
</dbReference>
<dbReference type="Proteomes" id="UP000649829">
    <property type="component" value="Unassembled WGS sequence"/>
</dbReference>